<name>A0A4R5D3Z1_9BACT</name>
<comment type="caution">
    <text evidence="4">The sequence shown here is derived from an EMBL/GenBank/DDBJ whole genome shotgun (WGS) entry which is preliminary data.</text>
</comment>
<gene>
    <name evidence="4" type="ORF">E0F88_33360</name>
</gene>
<evidence type="ECO:0000256" key="1">
    <source>
        <dbReference type="ARBA" id="ARBA00022679"/>
    </source>
</evidence>
<dbReference type="Proteomes" id="UP000294850">
    <property type="component" value="Unassembled WGS sequence"/>
</dbReference>
<dbReference type="OrthoDB" id="9799096at2"/>
<dbReference type="RefSeq" id="WP_131963110.1">
    <property type="nucleotide sequence ID" value="NZ_SMFL01000032.1"/>
</dbReference>
<keyword evidence="1 4" id="KW-0808">Transferase</keyword>
<dbReference type="Pfam" id="PF00583">
    <property type="entry name" value="Acetyltransf_1"/>
    <property type="match status" value="1"/>
</dbReference>
<dbReference type="InterPro" id="IPR000182">
    <property type="entry name" value="GNAT_dom"/>
</dbReference>
<dbReference type="CDD" id="cd04301">
    <property type="entry name" value="NAT_SF"/>
    <property type="match status" value="1"/>
</dbReference>
<reference evidence="4 5" key="1">
    <citation type="submission" date="2019-03" db="EMBL/GenBank/DDBJ databases">
        <title>Dyadobacter AR-3-6 sp. nov., isolated from arctic soil.</title>
        <authorList>
            <person name="Chaudhary D.K."/>
        </authorList>
    </citation>
    <scope>NUCLEOTIDE SEQUENCE [LARGE SCALE GENOMIC DNA]</scope>
    <source>
        <strain evidence="4 5">AR-3-6</strain>
    </source>
</reference>
<sequence>MITTRLLEPKDWPAVREIYAQGIATGDATLETSPPEWEAWDQSHVSSLRYVAVNDLDEITGWAALTPVSGRCVYAGVAEVSVYIGSNFRGQKIGDLLLKHLIEQSEQSGYWTLQAGIFSENIASMNLHQKNGFRMIGYRENIGKMKGVWRSVNLLERRSKVIGIN</sequence>
<dbReference type="AlphaFoldDB" id="A0A4R5D3Z1"/>
<proteinExistence type="predicted"/>
<feature type="domain" description="N-acetyltransferase" evidence="3">
    <location>
        <begin position="2"/>
        <end position="155"/>
    </location>
</feature>
<dbReference type="PANTHER" id="PTHR43072">
    <property type="entry name" value="N-ACETYLTRANSFERASE"/>
    <property type="match status" value="1"/>
</dbReference>
<dbReference type="GO" id="GO:0016747">
    <property type="term" value="F:acyltransferase activity, transferring groups other than amino-acyl groups"/>
    <property type="evidence" value="ECO:0007669"/>
    <property type="project" value="InterPro"/>
</dbReference>
<accession>A0A4R5D3Z1</accession>
<evidence type="ECO:0000259" key="3">
    <source>
        <dbReference type="PROSITE" id="PS51186"/>
    </source>
</evidence>
<keyword evidence="5" id="KW-1185">Reference proteome</keyword>
<dbReference type="PROSITE" id="PS51186">
    <property type="entry name" value="GNAT"/>
    <property type="match status" value="1"/>
</dbReference>
<keyword evidence="2" id="KW-0012">Acyltransferase</keyword>
<evidence type="ECO:0000256" key="2">
    <source>
        <dbReference type="ARBA" id="ARBA00023315"/>
    </source>
</evidence>
<dbReference type="EMBL" id="SMFL01000032">
    <property type="protein sequence ID" value="TDE07976.1"/>
    <property type="molecule type" value="Genomic_DNA"/>
</dbReference>
<dbReference type="SUPFAM" id="SSF55729">
    <property type="entry name" value="Acyl-CoA N-acyltransferases (Nat)"/>
    <property type="match status" value="1"/>
</dbReference>
<dbReference type="InterPro" id="IPR016181">
    <property type="entry name" value="Acyl_CoA_acyltransferase"/>
</dbReference>
<dbReference type="PANTHER" id="PTHR43072:SF23">
    <property type="entry name" value="UPF0039 PROTEIN C11D3.02C"/>
    <property type="match status" value="1"/>
</dbReference>
<evidence type="ECO:0000313" key="5">
    <source>
        <dbReference type="Proteomes" id="UP000294850"/>
    </source>
</evidence>
<dbReference type="Gene3D" id="3.40.630.30">
    <property type="match status" value="1"/>
</dbReference>
<organism evidence="4 5">
    <name type="scientific">Dyadobacter psychrotolerans</name>
    <dbReference type="NCBI Taxonomy" id="2541721"/>
    <lineage>
        <taxon>Bacteria</taxon>
        <taxon>Pseudomonadati</taxon>
        <taxon>Bacteroidota</taxon>
        <taxon>Cytophagia</taxon>
        <taxon>Cytophagales</taxon>
        <taxon>Spirosomataceae</taxon>
        <taxon>Dyadobacter</taxon>
    </lineage>
</organism>
<evidence type="ECO:0000313" key="4">
    <source>
        <dbReference type="EMBL" id="TDE07976.1"/>
    </source>
</evidence>
<protein>
    <submittedName>
        <fullName evidence="4">N-acetyltransferase family protein</fullName>
    </submittedName>
</protein>